<dbReference type="AlphaFoldDB" id="A0A2T4DFH5"/>
<feature type="domain" description="HTH tetR-type" evidence="5">
    <location>
        <begin position="1"/>
        <end position="61"/>
    </location>
</feature>
<dbReference type="SUPFAM" id="SSF46689">
    <property type="entry name" value="Homeodomain-like"/>
    <property type="match status" value="1"/>
</dbReference>
<feature type="DNA-binding region" description="H-T-H motif" evidence="4">
    <location>
        <begin position="24"/>
        <end position="43"/>
    </location>
</feature>
<dbReference type="PANTHER" id="PTHR47506:SF1">
    <property type="entry name" value="HTH-TYPE TRANSCRIPTIONAL REGULATOR YJDC"/>
    <property type="match status" value="1"/>
</dbReference>
<gene>
    <name evidence="6" type="ORF">C9994_13825</name>
</gene>
<reference evidence="6 7" key="1">
    <citation type="submission" date="2018-03" db="EMBL/GenBank/DDBJ databases">
        <title>Cross-interface Injection: A General Nanoliter Liquid Handling Method Applied to Single Cells Genome Amplification Automated Nanoliter Liquid Handling Applied to Single Cell Multiple Displacement Amplification.</title>
        <authorList>
            <person name="Yun J."/>
            <person name="Xu P."/>
            <person name="Xu J."/>
            <person name="Dai X."/>
            <person name="Wang Y."/>
            <person name="Zheng X."/>
            <person name="Cao C."/>
            <person name="Yi Q."/>
            <person name="Zhu Y."/>
            <person name="Wang L."/>
            <person name="Dong Z."/>
            <person name="Huang Y."/>
            <person name="Huang L."/>
            <person name="Du W."/>
        </authorList>
    </citation>
    <scope>NUCLEOTIDE SEQUENCE [LARGE SCALE GENOMIC DNA]</scope>
    <source>
        <strain evidence="6 7">Z-D1-2</strain>
    </source>
</reference>
<dbReference type="EMBL" id="PYVU01000211">
    <property type="protein sequence ID" value="PTB92580.1"/>
    <property type="molecule type" value="Genomic_DNA"/>
</dbReference>
<comment type="caution">
    <text evidence="6">The sequence shown here is derived from an EMBL/GenBank/DDBJ whole genome shotgun (WGS) entry which is preliminary data.</text>
</comment>
<dbReference type="InterPro" id="IPR001647">
    <property type="entry name" value="HTH_TetR"/>
</dbReference>
<evidence type="ECO:0000256" key="3">
    <source>
        <dbReference type="ARBA" id="ARBA00023163"/>
    </source>
</evidence>
<keyword evidence="1" id="KW-0805">Transcription regulation</keyword>
<keyword evidence="2 4" id="KW-0238">DNA-binding</keyword>
<evidence type="ECO:0000259" key="5">
    <source>
        <dbReference type="PROSITE" id="PS50977"/>
    </source>
</evidence>
<name>A0A2T4DFH5_9BACT</name>
<accession>A0A2T4DFH5</accession>
<dbReference type="Pfam" id="PF00440">
    <property type="entry name" value="TetR_N"/>
    <property type="match status" value="1"/>
</dbReference>
<evidence type="ECO:0000256" key="4">
    <source>
        <dbReference type="PROSITE-ProRule" id="PRU00335"/>
    </source>
</evidence>
<dbReference type="Gene3D" id="1.10.357.10">
    <property type="entry name" value="Tetracycline Repressor, domain 2"/>
    <property type="match status" value="1"/>
</dbReference>
<evidence type="ECO:0000256" key="2">
    <source>
        <dbReference type="ARBA" id="ARBA00023125"/>
    </source>
</evidence>
<evidence type="ECO:0000313" key="7">
    <source>
        <dbReference type="Proteomes" id="UP000240608"/>
    </source>
</evidence>
<dbReference type="Proteomes" id="UP000240608">
    <property type="component" value="Unassembled WGS sequence"/>
</dbReference>
<organism evidence="6 7">
    <name type="scientific">Marivirga lumbricoides</name>
    <dbReference type="NCBI Taxonomy" id="1046115"/>
    <lineage>
        <taxon>Bacteria</taxon>
        <taxon>Pseudomonadati</taxon>
        <taxon>Bacteroidota</taxon>
        <taxon>Cytophagia</taxon>
        <taxon>Cytophagales</taxon>
        <taxon>Marivirgaceae</taxon>
        <taxon>Marivirga</taxon>
    </lineage>
</organism>
<dbReference type="SUPFAM" id="SSF48498">
    <property type="entry name" value="Tetracyclin repressor-like, C-terminal domain"/>
    <property type="match status" value="1"/>
</dbReference>
<dbReference type="PRINTS" id="PR00455">
    <property type="entry name" value="HTHTETR"/>
</dbReference>
<dbReference type="GO" id="GO:0003677">
    <property type="term" value="F:DNA binding"/>
    <property type="evidence" value="ECO:0007669"/>
    <property type="project" value="UniProtKB-UniRule"/>
</dbReference>
<evidence type="ECO:0000313" key="6">
    <source>
        <dbReference type="EMBL" id="PTB92580.1"/>
    </source>
</evidence>
<protein>
    <submittedName>
        <fullName evidence="6">TetR/AcrR family transcriptional regulator</fullName>
    </submittedName>
</protein>
<proteinExistence type="predicted"/>
<dbReference type="PANTHER" id="PTHR47506">
    <property type="entry name" value="TRANSCRIPTIONAL REGULATORY PROTEIN"/>
    <property type="match status" value="1"/>
</dbReference>
<dbReference type="InterPro" id="IPR036271">
    <property type="entry name" value="Tet_transcr_reg_TetR-rel_C_sf"/>
</dbReference>
<dbReference type="PROSITE" id="PS50977">
    <property type="entry name" value="HTH_TETR_2"/>
    <property type="match status" value="1"/>
</dbReference>
<sequence>MSKREEIIQLADTMLRKKGYNAFSYHDIAREVGIKTASIHYHFPAKSDLGVAIINQHIEGLMRLINEHEGKSPVKQLNAFFSIYDNLHKENKVCLVGSLATDFNTLDARVQEKLKEFSDIMLQWVSGFLEIGRNEGLFEFEQEPRSKALMVISHMLAIVQLVRLTHKQDFAMVKAAIKKELLKK</sequence>
<dbReference type="InterPro" id="IPR009057">
    <property type="entry name" value="Homeodomain-like_sf"/>
</dbReference>
<keyword evidence="3" id="KW-0804">Transcription</keyword>
<evidence type="ECO:0000256" key="1">
    <source>
        <dbReference type="ARBA" id="ARBA00023015"/>
    </source>
</evidence>